<dbReference type="Gene3D" id="3.40.50.10490">
    <property type="entry name" value="Glucose-6-phosphate isomerase like protein, domain 1"/>
    <property type="match status" value="1"/>
</dbReference>
<evidence type="ECO:0000313" key="2">
    <source>
        <dbReference type="Proteomes" id="UP000386466"/>
    </source>
</evidence>
<accession>A0A485PR75</accession>
<proteinExistence type="predicted"/>
<gene>
    <name evidence="1" type="ORF">LYPA_23C012579</name>
</gene>
<organism evidence="1 2">
    <name type="scientific">Lynx pardinus</name>
    <name type="common">Iberian lynx</name>
    <name type="synonym">Felis pardina</name>
    <dbReference type="NCBI Taxonomy" id="191816"/>
    <lineage>
        <taxon>Eukaryota</taxon>
        <taxon>Metazoa</taxon>
        <taxon>Chordata</taxon>
        <taxon>Craniata</taxon>
        <taxon>Vertebrata</taxon>
        <taxon>Euteleostomi</taxon>
        <taxon>Mammalia</taxon>
        <taxon>Eutheria</taxon>
        <taxon>Laurasiatheria</taxon>
        <taxon>Carnivora</taxon>
        <taxon>Feliformia</taxon>
        <taxon>Felidae</taxon>
        <taxon>Felinae</taxon>
        <taxon>Lynx</taxon>
    </lineage>
</organism>
<evidence type="ECO:0000313" key="1">
    <source>
        <dbReference type="EMBL" id="VFV46823.1"/>
    </source>
</evidence>
<dbReference type="EMBL" id="CAAGRJ010039543">
    <property type="protein sequence ID" value="VFV46823.1"/>
    <property type="molecule type" value="Genomic_DNA"/>
</dbReference>
<sequence>MLVPEFLRMYSAIAREHLRELRLQLSFYGDPEKVEKEEQTTAEKTVTKEEF</sequence>
<dbReference type="AlphaFoldDB" id="A0A485PR75"/>
<reference evidence="1 2" key="1">
    <citation type="submission" date="2019-01" db="EMBL/GenBank/DDBJ databases">
        <authorList>
            <person name="Alioto T."/>
            <person name="Alioto T."/>
        </authorList>
    </citation>
    <scope>NUCLEOTIDE SEQUENCE [LARGE SCALE GENOMIC DNA]</scope>
</reference>
<keyword evidence="2" id="KW-1185">Reference proteome</keyword>
<dbReference type="Proteomes" id="UP000386466">
    <property type="component" value="Unassembled WGS sequence"/>
</dbReference>
<name>A0A485PR75_LYNPA</name>
<protein>
    <submittedName>
        <fullName evidence="1">Uncharacterized protein</fullName>
    </submittedName>
</protein>